<evidence type="ECO:0000313" key="2">
    <source>
        <dbReference type="Proteomes" id="UP000095209"/>
    </source>
</evidence>
<gene>
    <name evidence="1" type="ORF">BFG57_03880</name>
</gene>
<name>A0A1E5LCU0_9BACI</name>
<protein>
    <submittedName>
        <fullName evidence="1">Uncharacterized protein</fullName>
    </submittedName>
</protein>
<proteinExistence type="predicted"/>
<dbReference type="AlphaFoldDB" id="A0A1E5LCU0"/>
<dbReference type="Proteomes" id="UP000095209">
    <property type="component" value="Unassembled WGS sequence"/>
</dbReference>
<dbReference type="EMBL" id="MJEH01000044">
    <property type="protein sequence ID" value="OEH91884.1"/>
    <property type="molecule type" value="Genomic_DNA"/>
</dbReference>
<sequence length="80" mass="9113">MVESVEFTLEQALGPRYNKASKGVPVVTAIVMKLERTVNELRLLLKRVVPRIPTSSLILGAEFFCVLEKLAVYFAYVNWR</sequence>
<evidence type="ECO:0000313" key="1">
    <source>
        <dbReference type="EMBL" id="OEH91884.1"/>
    </source>
</evidence>
<reference evidence="1 2" key="1">
    <citation type="submission" date="2016-08" db="EMBL/GenBank/DDBJ databases">
        <title>Genome of Bacillus solimangrovi GH2-4.</title>
        <authorList>
            <person name="Lim S."/>
            <person name="Kim B.-C."/>
        </authorList>
    </citation>
    <scope>NUCLEOTIDE SEQUENCE [LARGE SCALE GENOMIC DNA]</scope>
    <source>
        <strain evidence="1 2">GH2-4</strain>
    </source>
</reference>
<dbReference type="STRING" id="1305675.BFG57_03880"/>
<organism evidence="1 2">
    <name type="scientific">Bacillus solimangrovi</name>
    <dbReference type="NCBI Taxonomy" id="1305675"/>
    <lineage>
        <taxon>Bacteria</taxon>
        <taxon>Bacillati</taxon>
        <taxon>Bacillota</taxon>
        <taxon>Bacilli</taxon>
        <taxon>Bacillales</taxon>
        <taxon>Bacillaceae</taxon>
        <taxon>Bacillus</taxon>
    </lineage>
</organism>
<accession>A0A1E5LCU0</accession>
<comment type="caution">
    <text evidence="1">The sequence shown here is derived from an EMBL/GenBank/DDBJ whole genome shotgun (WGS) entry which is preliminary data.</text>
</comment>
<keyword evidence="2" id="KW-1185">Reference proteome</keyword>